<dbReference type="EMBL" id="JBHUIX010000012">
    <property type="protein sequence ID" value="MFD2174831.1"/>
    <property type="molecule type" value="Genomic_DNA"/>
</dbReference>
<comment type="caution">
    <text evidence="4">The sequence shown here is derived from an EMBL/GenBank/DDBJ whole genome shotgun (WGS) entry which is preliminary data.</text>
</comment>
<dbReference type="PRINTS" id="PR00080">
    <property type="entry name" value="SDRFAMILY"/>
</dbReference>
<gene>
    <name evidence="4" type="ORF">ACFSM0_12070</name>
</gene>
<organism evidence="4 5">
    <name type="scientific">Rhodobacter lacus</name>
    <dbReference type="NCBI Taxonomy" id="1641972"/>
    <lineage>
        <taxon>Bacteria</taxon>
        <taxon>Pseudomonadati</taxon>
        <taxon>Pseudomonadota</taxon>
        <taxon>Alphaproteobacteria</taxon>
        <taxon>Rhodobacterales</taxon>
        <taxon>Rhodobacter group</taxon>
        <taxon>Rhodobacter</taxon>
    </lineage>
</organism>
<dbReference type="PRINTS" id="PR00081">
    <property type="entry name" value="GDHRDH"/>
</dbReference>
<dbReference type="CDD" id="cd05233">
    <property type="entry name" value="SDR_c"/>
    <property type="match status" value="1"/>
</dbReference>
<dbReference type="InterPro" id="IPR057326">
    <property type="entry name" value="KR_dom"/>
</dbReference>
<sequence length="253" mass="25979">MEKLLDYTGKVVLVTGGSTGIGRATALAFARQGAKVAIGNLTGAGQNTAQEIRDAGGEAIFVPADVSNAASVAALVEATVDAFGRLDCAFNNAGILPPTLPLHEMTEAHFDSVVAVDLKGVFLCMKYEITAMLKTGGGAIVNTTSVAGVIADPGMAPYVAAKHGVIGLTKAAALDYARQGIRVNAVAPGIVRTPMIERWLEDEAFAANLFAGSPMHRAADPEEIAGTVLFLCSPMASFTTGQVHLADGGQTAH</sequence>
<dbReference type="InterPro" id="IPR036291">
    <property type="entry name" value="NAD(P)-bd_dom_sf"/>
</dbReference>
<evidence type="ECO:0000256" key="2">
    <source>
        <dbReference type="ARBA" id="ARBA00023002"/>
    </source>
</evidence>
<evidence type="ECO:0000256" key="1">
    <source>
        <dbReference type="ARBA" id="ARBA00006484"/>
    </source>
</evidence>
<proteinExistence type="inferred from homology"/>
<dbReference type="InterPro" id="IPR020904">
    <property type="entry name" value="Sc_DH/Rdtase_CS"/>
</dbReference>
<accession>A0ABW5AAG8</accession>
<evidence type="ECO:0000313" key="4">
    <source>
        <dbReference type="EMBL" id="MFD2174831.1"/>
    </source>
</evidence>
<keyword evidence="5" id="KW-1185">Reference proteome</keyword>
<dbReference type="SMART" id="SM00822">
    <property type="entry name" value="PKS_KR"/>
    <property type="match status" value="1"/>
</dbReference>
<dbReference type="InterPro" id="IPR002347">
    <property type="entry name" value="SDR_fam"/>
</dbReference>
<dbReference type="PANTHER" id="PTHR24321">
    <property type="entry name" value="DEHYDROGENASES, SHORT CHAIN"/>
    <property type="match status" value="1"/>
</dbReference>
<dbReference type="Proteomes" id="UP001597413">
    <property type="component" value="Unassembled WGS sequence"/>
</dbReference>
<dbReference type="PANTHER" id="PTHR24321:SF11">
    <property type="entry name" value="BLR0893 PROTEIN"/>
    <property type="match status" value="1"/>
</dbReference>
<name>A0ABW5AAG8_9RHOB</name>
<comment type="similarity">
    <text evidence="1">Belongs to the short-chain dehydrogenases/reductases (SDR) family.</text>
</comment>
<dbReference type="Gene3D" id="3.40.50.720">
    <property type="entry name" value="NAD(P)-binding Rossmann-like Domain"/>
    <property type="match status" value="1"/>
</dbReference>
<keyword evidence="2 4" id="KW-0560">Oxidoreductase</keyword>
<reference evidence="5" key="1">
    <citation type="journal article" date="2019" name="Int. J. Syst. Evol. Microbiol.">
        <title>The Global Catalogue of Microorganisms (GCM) 10K type strain sequencing project: providing services to taxonomists for standard genome sequencing and annotation.</title>
        <authorList>
            <consortium name="The Broad Institute Genomics Platform"/>
            <consortium name="The Broad Institute Genome Sequencing Center for Infectious Disease"/>
            <person name="Wu L."/>
            <person name="Ma J."/>
        </authorList>
    </citation>
    <scope>NUCLEOTIDE SEQUENCE [LARGE SCALE GENOMIC DNA]</scope>
    <source>
        <strain evidence="5">CCUG 55131</strain>
    </source>
</reference>
<dbReference type="GO" id="GO:0016491">
    <property type="term" value="F:oxidoreductase activity"/>
    <property type="evidence" value="ECO:0007669"/>
    <property type="project" value="UniProtKB-KW"/>
</dbReference>
<protein>
    <submittedName>
        <fullName evidence="4">SDR family NAD(P)-dependent oxidoreductase</fullName>
        <ecNumber evidence="4">1.1.1.-</ecNumber>
    </submittedName>
</protein>
<dbReference type="NCBIfam" id="NF005559">
    <property type="entry name" value="PRK07231.1"/>
    <property type="match status" value="1"/>
</dbReference>
<dbReference type="PROSITE" id="PS00061">
    <property type="entry name" value="ADH_SHORT"/>
    <property type="match status" value="1"/>
</dbReference>
<evidence type="ECO:0000259" key="3">
    <source>
        <dbReference type="SMART" id="SM00822"/>
    </source>
</evidence>
<dbReference type="EC" id="1.1.1.-" evidence="4"/>
<dbReference type="Pfam" id="PF13561">
    <property type="entry name" value="adh_short_C2"/>
    <property type="match status" value="1"/>
</dbReference>
<evidence type="ECO:0000313" key="5">
    <source>
        <dbReference type="Proteomes" id="UP001597413"/>
    </source>
</evidence>
<feature type="domain" description="Ketoreductase" evidence="3">
    <location>
        <begin position="10"/>
        <end position="202"/>
    </location>
</feature>
<dbReference type="RefSeq" id="WP_377390688.1">
    <property type="nucleotide sequence ID" value="NZ_JBHUIX010000012.1"/>
</dbReference>
<dbReference type="SUPFAM" id="SSF51735">
    <property type="entry name" value="NAD(P)-binding Rossmann-fold domains"/>
    <property type="match status" value="1"/>
</dbReference>